<evidence type="ECO:0000313" key="2">
    <source>
        <dbReference type="Proteomes" id="UP001638806"/>
    </source>
</evidence>
<keyword evidence="2" id="KW-1185">Reference proteome</keyword>
<name>A0ACC4E1C4_PURLI</name>
<protein>
    <submittedName>
        <fullName evidence="1">Uncharacterized protein</fullName>
    </submittedName>
</protein>
<proteinExistence type="predicted"/>
<accession>A0ACC4E1C4</accession>
<dbReference type="Proteomes" id="UP001638806">
    <property type="component" value="Unassembled WGS sequence"/>
</dbReference>
<gene>
    <name evidence="1" type="ORF">ACCO45_003551</name>
</gene>
<sequence>MAALSPGRKPAVRAIGQLELDSQRGKHPWLERGRRVAKTVGVVVTCRRRSPWLFGGCGVGPLGKQAARAKLIKGLMGAPRPFLPQSPAPHERPRHLDLDLTVQYRYCGGWLPASVASRNHHPSSSRDGASPRREREPSRRHVQAQPRDLCEDMGALLADLRRRLTRAS</sequence>
<dbReference type="EMBL" id="JBGNUJ010000003">
    <property type="protein sequence ID" value="KAL3962028.1"/>
    <property type="molecule type" value="Genomic_DNA"/>
</dbReference>
<reference evidence="1" key="1">
    <citation type="submission" date="2024-12" db="EMBL/GenBank/DDBJ databases">
        <title>Comparative genomics and development of molecular markers within Purpureocillium lilacinum and among Purpureocillium species.</title>
        <authorList>
            <person name="Yeh Z.-Y."/>
            <person name="Ni N.-T."/>
            <person name="Lo P.-H."/>
            <person name="Mushyakhwo K."/>
            <person name="Lin C.-F."/>
            <person name="Nai Y.-S."/>
        </authorList>
    </citation>
    <scope>NUCLEOTIDE SEQUENCE</scope>
    <source>
        <strain evidence="1">NCHU-NPUST-175</strain>
    </source>
</reference>
<organism evidence="1 2">
    <name type="scientific">Purpureocillium lilacinum</name>
    <name type="common">Paecilomyces lilacinus</name>
    <dbReference type="NCBI Taxonomy" id="33203"/>
    <lineage>
        <taxon>Eukaryota</taxon>
        <taxon>Fungi</taxon>
        <taxon>Dikarya</taxon>
        <taxon>Ascomycota</taxon>
        <taxon>Pezizomycotina</taxon>
        <taxon>Sordariomycetes</taxon>
        <taxon>Hypocreomycetidae</taxon>
        <taxon>Hypocreales</taxon>
        <taxon>Ophiocordycipitaceae</taxon>
        <taxon>Purpureocillium</taxon>
    </lineage>
</organism>
<comment type="caution">
    <text evidence="1">The sequence shown here is derived from an EMBL/GenBank/DDBJ whole genome shotgun (WGS) entry which is preliminary data.</text>
</comment>
<evidence type="ECO:0000313" key="1">
    <source>
        <dbReference type="EMBL" id="KAL3962028.1"/>
    </source>
</evidence>